<name>A0A7X2PA42_9FIRM</name>
<dbReference type="EMBL" id="VUMV01000013">
    <property type="protein sequence ID" value="MST83037.1"/>
    <property type="molecule type" value="Genomic_DNA"/>
</dbReference>
<comment type="caution">
    <text evidence="1">The sequence shown here is derived from an EMBL/GenBank/DDBJ whole genome shotgun (WGS) entry which is preliminary data.</text>
</comment>
<evidence type="ECO:0000313" key="2">
    <source>
        <dbReference type="Proteomes" id="UP000466864"/>
    </source>
</evidence>
<keyword evidence="2" id="KW-1185">Reference proteome</keyword>
<gene>
    <name evidence="1" type="ORF">FYJ60_12090</name>
</gene>
<dbReference type="InterPro" id="IPR024541">
    <property type="entry name" value="DUF3881"/>
</dbReference>
<reference evidence="1 2" key="1">
    <citation type="submission" date="2019-08" db="EMBL/GenBank/DDBJ databases">
        <title>In-depth cultivation of the pig gut microbiome towards novel bacterial diversity and tailored functional studies.</title>
        <authorList>
            <person name="Wylensek D."/>
            <person name="Hitch T.C.A."/>
            <person name="Clavel T."/>
        </authorList>
    </citation>
    <scope>NUCLEOTIDE SEQUENCE [LARGE SCALE GENOMIC DNA]</scope>
    <source>
        <strain evidence="1 2">Oil+RF-744-WCA-WT-13</strain>
    </source>
</reference>
<sequence>MHSFLGSIGFSKLSDLEDQDKLIQDVLTHFDFKNVSVNEYGHTFVEISKEFAEDCGITVCGEYDRSNLFHFDYYYPYYWGSQITSYESVSVNKHLSDESYAAACDDLRTGTTLIFYLTNTAEYFRISKDRGTGDMQTSVTVSALAKSGSVLLPVAPEQKPHALDPRELEEKNDLVEAAQNGDEDAIESLTMEDMDTYTMLSRRIRHEDVYTIVNTYLMPYGMECDLYNIMGEITGFRTTRNRATNEKLYQISLLCNEIPMDVCINEKDLEGEPEVGRRFKAIVWLQGRINAG</sequence>
<dbReference type="Pfam" id="PF12997">
    <property type="entry name" value="DUF3881"/>
    <property type="match status" value="1"/>
</dbReference>
<protein>
    <submittedName>
        <fullName evidence="1">DUF3881 family protein</fullName>
    </submittedName>
</protein>
<dbReference type="AlphaFoldDB" id="A0A7X2PA42"/>
<evidence type="ECO:0000313" key="1">
    <source>
        <dbReference type="EMBL" id="MST83037.1"/>
    </source>
</evidence>
<organism evidence="1 2">
    <name type="scientific">Bilifractor porci</name>
    <dbReference type="NCBI Taxonomy" id="2606636"/>
    <lineage>
        <taxon>Bacteria</taxon>
        <taxon>Bacillati</taxon>
        <taxon>Bacillota</taxon>
        <taxon>Clostridia</taxon>
        <taxon>Lachnospirales</taxon>
        <taxon>Lachnospiraceae</taxon>
        <taxon>Bilifractor</taxon>
    </lineage>
</organism>
<proteinExistence type="predicted"/>
<accession>A0A7X2PA42</accession>
<dbReference type="Proteomes" id="UP000466864">
    <property type="component" value="Unassembled WGS sequence"/>
</dbReference>
<dbReference type="RefSeq" id="WP_154458939.1">
    <property type="nucleotide sequence ID" value="NZ_VUMV01000013.1"/>
</dbReference>